<name>A0AAP0S2X4_LIQFO</name>
<keyword evidence="3" id="KW-1185">Reference proteome</keyword>
<dbReference type="Proteomes" id="UP001415857">
    <property type="component" value="Unassembled WGS sequence"/>
</dbReference>
<accession>A0AAP0S2X4</accession>
<evidence type="ECO:0000256" key="1">
    <source>
        <dbReference type="SAM" id="MobiDB-lite"/>
    </source>
</evidence>
<organism evidence="2 3">
    <name type="scientific">Liquidambar formosana</name>
    <name type="common">Formosan gum</name>
    <dbReference type="NCBI Taxonomy" id="63359"/>
    <lineage>
        <taxon>Eukaryota</taxon>
        <taxon>Viridiplantae</taxon>
        <taxon>Streptophyta</taxon>
        <taxon>Embryophyta</taxon>
        <taxon>Tracheophyta</taxon>
        <taxon>Spermatophyta</taxon>
        <taxon>Magnoliopsida</taxon>
        <taxon>eudicotyledons</taxon>
        <taxon>Gunneridae</taxon>
        <taxon>Pentapetalae</taxon>
        <taxon>Saxifragales</taxon>
        <taxon>Altingiaceae</taxon>
        <taxon>Liquidambar</taxon>
    </lineage>
</organism>
<comment type="caution">
    <text evidence="2">The sequence shown here is derived from an EMBL/GenBank/DDBJ whole genome shotgun (WGS) entry which is preliminary data.</text>
</comment>
<gene>
    <name evidence="2" type="ORF">L1049_017305</name>
</gene>
<reference evidence="2 3" key="1">
    <citation type="journal article" date="2024" name="Plant J.">
        <title>Genome sequences and population genomics reveal climatic adaptation and genomic divergence between two closely related sweetgum species.</title>
        <authorList>
            <person name="Xu W.Q."/>
            <person name="Ren C.Q."/>
            <person name="Zhang X.Y."/>
            <person name="Comes H.P."/>
            <person name="Liu X.H."/>
            <person name="Li Y.G."/>
            <person name="Kettle C.J."/>
            <person name="Jalonen R."/>
            <person name="Gaisberger H."/>
            <person name="Ma Y.Z."/>
            <person name="Qiu Y.X."/>
        </authorList>
    </citation>
    <scope>NUCLEOTIDE SEQUENCE [LARGE SCALE GENOMIC DNA]</scope>
    <source>
        <strain evidence="2">Hangzhou</strain>
    </source>
</reference>
<evidence type="ECO:0000313" key="3">
    <source>
        <dbReference type="Proteomes" id="UP001415857"/>
    </source>
</evidence>
<sequence>MRPPVAAIMQEMMTMGVILASNSAPPEGAENPPAGMVLKTDIDGVDLQQSFETVWWLAGEGGGGSGVPKPLKLDPDARCSRRSSCGVEGDERRHKRKRAAGVKETSGEGVEGDE</sequence>
<evidence type="ECO:0000313" key="2">
    <source>
        <dbReference type="EMBL" id="KAK9288839.1"/>
    </source>
</evidence>
<protein>
    <submittedName>
        <fullName evidence="2">Uncharacterized protein</fullName>
    </submittedName>
</protein>
<dbReference type="AlphaFoldDB" id="A0AAP0S2X4"/>
<feature type="region of interest" description="Disordered" evidence="1">
    <location>
        <begin position="61"/>
        <end position="114"/>
    </location>
</feature>
<proteinExistence type="predicted"/>
<dbReference type="EMBL" id="JBBPBK010000003">
    <property type="protein sequence ID" value="KAK9288839.1"/>
    <property type="molecule type" value="Genomic_DNA"/>
</dbReference>